<feature type="non-terminal residue" evidence="1">
    <location>
        <position position="1"/>
    </location>
</feature>
<comment type="caution">
    <text evidence="1">The sequence shown here is derived from an EMBL/GenBank/DDBJ whole genome shotgun (WGS) entry which is preliminary data.</text>
</comment>
<evidence type="ECO:0000313" key="1">
    <source>
        <dbReference type="EMBL" id="KKN18549.1"/>
    </source>
</evidence>
<evidence type="ECO:0008006" key="2">
    <source>
        <dbReference type="Google" id="ProtNLM"/>
    </source>
</evidence>
<reference evidence="1" key="1">
    <citation type="journal article" date="2015" name="Nature">
        <title>Complex archaea that bridge the gap between prokaryotes and eukaryotes.</title>
        <authorList>
            <person name="Spang A."/>
            <person name="Saw J.H."/>
            <person name="Jorgensen S.L."/>
            <person name="Zaremba-Niedzwiedzka K."/>
            <person name="Martijn J."/>
            <person name="Lind A.E."/>
            <person name="van Eijk R."/>
            <person name="Schleper C."/>
            <person name="Guy L."/>
            <person name="Ettema T.J."/>
        </authorList>
    </citation>
    <scope>NUCLEOTIDE SEQUENCE</scope>
</reference>
<dbReference type="InterPro" id="IPR029052">
    <property type="entry name" value="Metallo-depent_PP-like"/>
</dbReference>
<name>A0A0F9NKS5_9ZZZZ</name>
<protein>
    <recommendedName>
        <fullName evidence="2">Calcineurin-like phosphoesterase domain-containing protein</fullName>
    </recommendedName>
</protein>
<dbReference type="SUPFAM" id="SSF56300">
    <property type="entry name" value="Metallo-dependent phosphatases"/>
    <property type="match status" value="1"/>
</dbReference>
<accession>A0A0F9NKS5</accession>
<proteinExistence type="predicted"/>
<dbReference type="Gene3D" id="3.60.21.10">
    <property type="match status" value="1"/>
</dbReference>
<gene>
    <name evidence="1" type="ORF">LCGC14_0954740</name>
</gene>
<sequence>LSHNSINKPVLALFDSIYDIKFGEHGQISSGAANREIILKHKPLIDEYCYFMAHGYQFENKFLHHMFLAPLWKSFVEDDNERDVLNELWYGFKQLNMDITPENIERVASNNNIDISEFPTNKIKKDLSKLDKRLKHDGRNINYEIYHQQITEFMKAERLQQITHVIFGHSHVSETSQIEGLTILNAGCWIKNKESYYIEIYTDGNSKVKEVI</sequence>
<organism evidence="1">
    <name type="scientific">marine sediment metagenome</name>
    <dbReference type="NCBI Taxonomy" id="412755"/>
    <lineage>
        <taxon>unclassified sequences</taxon>
        <taxon>metagenomes</taxon>
        <taxon>ecological metagenomes</taxon>
    </lineage>
</organism>
<dbReference type="AlphaFoldDB" id="A0A0F9NKS5"/>
<dbReference type="EMBL" id="LAZR01003417">
    <property type="protein sequence ID" value="KKN18549.1"/>
    <property type="molecule type" value="Genomic_DNA"/>
</dbReference>